<evidence type="ECO:0000313" key="2">
    <source>
        <dbReference type="Proteomes" id="UP000033980"/>
    </source>
</evidence>
<accession>A0A0G1G2H0</accession>
<reference evidence="1 2" key="1">
    <citation type="journal article" date="2015" name="Nature">
        <title>rRNA introns, odd ribosomes, and small enigmatic genomes across a large radiation of phyla.</title>
        <authorList>
            <person name="Brown C.T."/>
            <person name="Hug L.A."/>
            <person name="Thomas B.C."/>
            <person name="Sharon I."/>
            <person name="Castelle C.J."/>
            <person name="Singh A."/>
            <person name="Wilkins M.J."/>
            <person name="Williams K.H."/>
            <person name="Banfield J.F."/>
        </authorList>
    </citation>
    <scope>NUCLEOTIDE SEQUENCE [LARGE SCALE GENOMIC DNA]</scope>
</reference>
<proteinExistence type="predicted"/>
<comment type="caution">
    <text evidence="1">The sequence shown here is derived from an EMBL/GenBank/DDBJ whole genome shotgun (WGS) entry which is preliminary data.</text>
</comment>
<dbReference type="EMBL" id="LCFK01000026">
    <property type="protein sequence ID" value="KKS93138.1"/>
    <property type="molecule type" value="Genomic_DNA"/>
</dbReference>
<gene>
    <name evidence="1" type="ORF">UV68_C0026G0011</name>
</gene>
<sequence length="85" mass="9727">MKGQKMDLFWTKIMPECVSKYPWGGEFTAKMSLKKFQEGIKAKIKAMDENEFDLFLAAVVMQASRDQMMGVNLTEKVGFLRGLRA</sequence>
<dbReference type="AlphaFoldDB" id="A0A0G1G2H0"/>
<organism evidence="1 2">
    <name type="scientific">Candidatus Collierbacteria bacterium GW2011_GWC2_43_12</name>
    <dbReference type="NCBI Taxonomy" id="1618390"/>
    <lineage>
        <taxon>Bacteria</taxon>
        <taxon>Candidatus Collieribacteriota</taxon>
    </lineage>
</organism>
<evidence type="ECO:0000313" key="1">
    <source>
        <dbReference type="EMBL" id="KKS93138.1"/>
    </source>
</evidence>
<protein>
    <submittedName>
        <fullName evidence="1">Uncharacterized protein</fullName>
    </submittedName>
</protein>
<name>A0A0G1G2H0_9BACT</name>
<dbReference type="Proteomes" id="UP000033980">
    <property type="component" value="Unassembled WGS sequence"/>
</dbReference>